<dbReference type="RefSeq" id="WP_044638108.1">
    <property type="nucleotide sequence ID" value="NZ_CP007202.1"/>
</dbReference>
<dbReference type="Proteomes" id="UP000032229">
    <property type="component" value="Chromosome"/>
</dbReference>
<sequence length="248" mass="28949">MKNELKKINENFENQIESVTELIQFDKQIMDFCLHHLKSLNDKLKDGAPKINNPYYLADNAIMALEGIDKNKSFTKHYSIIYNQCLVLLVSHFTLTIEKIFSTVLKFQYSNDKLPKSAKNQIQLTLDEIDEVNQNPNLLKKLLVAKKKLTFQNIGNVIKSFENYLGIKIDKDQKLDDIKFAFECRHLIVHSVSKADEKFIKNCNSIKNRSIKKALYLDEEVRFTKSELEFVKFSMLLFMQELTEKLNG</sequence>
<dbReference type="AlphaFoldDB" id="A0A0C5WPK1"/>
<reference evidence="1 2" key="1">
    <citation type="submission" date="2014-02" db="EMBL/GenBank/DDBJ databases">
        <authorList>
            <person name="Young C.-C."/>
            <person name="Hameed A."/>
            <person name="Huang H.-C."/>
            <person name="Shahina M."/>
        </authorList>
    </citation>
    <scope>NUCLEOTIDE SEQUENCE [LARGE SCALE GENOMIC DNA]</scope>
    <source>
        <strain evidence="1 2">CC-SAMT-1</strain>
    </source>
</reference>
<dbReference type="OrthoDB" id="1418186at2"/>
<protein>
    <recommendedName>
        <fullName evidence="3">RiboL-PSP-HEPN domain-containing protein</fullName>
    </recommendedName>
</protein>
<dbReference type="EMBL" id="CP007202">
    <property type="protein sequence ID" value="AJR04845.1"/>
    <property type="molecule type" value="Genomic_DNA"/>
</dbReference>
<evidence type="ECO:0000313" key="1">
    <source>
        <dbReference type="EMBL" id="AJR04845.1"/>
    </source>
</evidence>
<evidence type="ECO:0000313" key="2">
    <source>
        <dbReference type="Proteomes" id="UP000032229"/>
    </source>
</evidence>
<evidence type="ECO:0008006" key="3">
    <source>
        <dbReference type="Google" id="ProtNLM"/>
    </source>
</evidence>
<proteinExistence type="predicted"/>
<accession>A0A0C5WPK1</accession>
<organism evidence="1 2">
    <name type="scientific">Siansivirga zeaxanthinifaciens CC-SAMT-1</name>
    <dbReference type="NCBI Taxonomy" id="1454006"/>
    <lineage>
        <taxon>Bacteria</taxon>
        <taxon>Pseudomonadati</taxon>
        <taxon>Bacteroidota</taxon>
        <taxon>Flavobacteriia</taxon>
        <taxon>Flavobacteriales</taxon>
        <taxon>Flavobacteriaceae</taxon>
        <taxon>Siansivirga</taxon>
    </lineage>
</organism>
<gene>
    <name evidence="1" type="ORF">AW14_06885</name>
</gene>
<dbReference type="HOGENOM" id="CLU_1197748_0_0_10"/>
<name>A0A0C5WPK1_9FLAO</name>
<keyword evidence="2" id="KW-1185">Reference proteome</keyword>
<dbReference type="KEGG" id="sze:AW14_06885"/>